<comment type="caution">
    <text evidence="4">The sequence shown here is derived from an EMBL/GenBank/DDBJ whole genome shotgun (WGS) entry which is preliminary data.</text>
</comment>
<evidence type="ECO:0000313" key="5">
    <source>
        <dbReference type="Proteomes" id="UP000718630"/>
    </source>
</evidence>
<keyword evidence="2" id="KW-0732">Signal</keyword>
<dbReference type="PROSITE" id="PS51257">
    <property type="entry name" value="PROKAR_LIPOPROTEIN"/>
    <property type="match status" value="1"/>
</dbReference>
<feature type="chain" id="PRO_5037704675" evidence="2">
    <location>
        <begin position="34"/>
        <end position="106"/>
    </location>
</feature>
<feature type="signal peptide" evidence="2">
    <location>
        <begin position="1"/>
        <end position="33"/>
    </location>
</feature>
<sequence length="106" mass="10550">MSRSFLARAVSLAAVAALSLGLAACGGGGGASATDLDSARTEATSTINSLPSLTESDREEFSMQLSSAADTESIDRIVADARSRSEEKAKEQPGGAGGSQSAANGN</sequence>
<evidence type="ECO:0000256" key="1">
    <source>
        <dbReference type="SAM" id="MobiDB-lite"/>
    </source>
</evidence>
<dbReference type="Proteomes" id="UP000718630">
    <property type="component" value="Unassembled WGS sequence"/>
</dbReference>
<gene>
    <name evidence="4" type="ORF">HXK03_07360</name>
</gene>
<accession>A0A929N0N5</accession>
<dbReference type="AlphaFoldDB" id="A0A929N0N5"/>
<protein>
    <submittedName>
        <fullName evidence="4">GA module-containing protein</fullName>
    </submittedName>
</protein>
<evidence type="ECO:0000259" key="3">
    <source>
        <dbReference type="Pfam" id="PF01468"/>
    </source>
</evidence>
<dbReference type="EMBL" id="JABZFZ010000430">
    <property type="protein sequence ID" value="MBF0940674.1"/>
    <property type="molecule type" value="Genomic_DNA"/>
</dbReference>
<name>A0A929N0N5_9ACTO</name>
<proteinExistence type="predicted"/>
<dbReference type="Pfam" id="PF01468">
    <property type="entry name" value="GA"/>
    <property type="match status" value="1"/>
</dbReference>
<feature type="region of interest" description="Disordered" evidence="1">
    <location>
        <begin position="42"/>
        <end position="106"/>
    </location>
</feature>
<evidence type="ECO:0000256" key="2">
    <source>
        <dbReference type="SAM" id="SignalP"/>
    </source>
</evidence>
<organism evidence="4 5">
    <name type="scientific">Schaalia georgiae</name>
    <dbReference type="NCBI Taxonomy" id="52768"/>
    <lineage>
        <taxon>Bacteria</taxon>
        <taxon>Bacillati</taxon>
        <taxon>Actinomycetota</taxon>
        <taxon>Actinomycetes</taxon>
        <taxon>Actinomycetales</taxon>
        <taxon>Actinomycetaceae</taxon>
        <taxon>Schaalia</taxon>
    </lineage>
</organism>
<dbReference type="InterPro" id="IPR002988">
    <property type="entry name" value="GA_module"/>
</dbReference>
<feature type="compositionally biased region" description="Basic and acidic residues" evidence="1">
    <location>
        <begin position="73"/>
        <end position="91"/>
    </location>
</feature>
<dbReference type="Gene3D" id="1.20.5.420">
    <property type="entry name" value="Immunoglobulin FC, subunit C"/>
    <property type="match status" value="1"/>
</dbReference>
<feature type="domain" description="Protein G-related albumin-binding (GA) module" evidence="3">
    <location>
        <begin position="35"/>
        <end position="82"/>
    </location>
</feature>
<feature type="compositionally biased region" description="Polar residues" evidence="1">
    <location>
        <begin position="42"/>
        <end position="54"/>
    </location>
</feature>
<evidence type="ECO:0000313" key="4">
    <source>
        <dbReference type="EMBL" id="MBF0940674.1"/>
    </source>
</evidence>
<reference evidence="4" key="1">
    <citation type="submission" date="2020-04" db="EMBL/GenBank/DDBJ databases">
        <title>Deep metagenomics examines the oral microbiome during advanced dental caries in children, revealing novel taxa and co-occurrences with host molecules.</title>
        <authorList>
            <person name="Baker J.L."/>
            <person name="Morton J.T."/>
            <person name="Dinis M."/>
            <person name="Alvarez R."/>
            <person name="Tran N.C."/>
            <person name="Knight R."/>
            <person name="Edlund A."/>
        </authorList>
    </citation>
    <scope>NUCLEOTIDE SEQUENCE</scope>
    <source>
        <strain evidence="4">JCVI_32_bin.64</strain>
    </source>
</reference>